<sequence length="431" mass="48355">MEAESSIPRYKSSLFNLFAAIEKEFDFLYTENIELREKLENISGDKSVSIKPSNYAVKHQIPPLFNISKKGPSQMGQKLKTAFKVGQPGLFSNSLKDTDNNKVRYTQTIKGHEDGIWDCSSMYVPSLSVNIIGSASADRTSILWYSESGSPFAKYTGHAGSVNSINFKENNPNSEIITALTTSGDKTAHIWQAKIAKASESDEGENNYDNRVEHVVKPLIKLEGHSNTVVSAVWFPNNDQIITASWDRTANIYDVNTGVIVNSLSGHEEELNYCNVHKTHSLIITASKDSTFRLWDIRDTIRNVSVVMAHNDSVTSVTFTSDDKIISASEDKTVKIFDTRNLKHALHDLRLESPVNKISYCESAKIIAMPMDCRHIKLFDIAKRRTTQLPRINGKCHRRIVCSASWILTGLHTNLVTCGWDKKLIGWKVQI</sequence>
<evidence type="ECO:0000313" key="2">
    <source>
        <dbReference type="WBParaSite" id="RSKR_0000219100.1"/>
    </source>
</evidence>
<protein>
    <submittedName>
        <fullName evidence="2">WD_REPEATS_REGION domain-containing protein</fullName>
    </submittedName>
</protein>
<accession>A0AC35TMX8</accession>
<evidence type="ECO:0000313" key="1">
    <source>
        <dbReference type="Proteomes" id="UP000095286"/>
    </source>
</evidence>
<organism evidence="1 2">
    <name type="scientific">Rhabditophanes sp. KR3021</name>
    <dbReference type="NCBI Taxonomy" id="114890"/>
    <lineage>
        <taxon>Eukaryota</taxon>
        <taxon>Metazoa</taxon>
        <taxon>Ecdysozoa</taxon>
        <taxon>Nematoda</taxon>
        <taxon>Chromadorea</taxon>
        <taxon>Rhabditida</taxon>
        <taxon>Tylenchina</taxon>
        <taxon>Panagrolaimomorpha</taxon>
        <taxon>Strongyloidoidea</taxon>
        <taxon>Alloionematidae</taxon>
        <taxon>Rhabditophanes</taxon>
    </lineage>
</organism>
<reference evidence="2" key="1">
    <citation type="submission" date="2016-11" db="UniProtKB">
        <authorList>
            <consortium name="WormBaseParasite"/>
        </authorList>
    </citation>
    <scope>IDENTIFICATION</scope>
    <source>
        <strain evidence="2">KR3021</strain>
    </source>
</reference>
<proteinExistence type="predicted"/>
<dbReference type="WBParaSite" id="RSKR_0000219100.1">
    <property type="protein sequence ID" value="RSKR_0000219100.1"/>
    <property type="gene ID" value="RSKR_0000219100"/>
</dbReference>
<dbReference type="Proteomes" id="UP000095286">
    <property type="component" value="Unplaced"/>
</dbReference>
<name>A0AC35TMX8_9BILA</name>